<dbReference type="PANTHER" id="PTHR30411:SF0">
    <property type="entry name" value="CYS-TRNA(PRO)_CYS-TRNA(CYS) DEACYLASE YBAK"/>
    <property type="match status" value="1"/>
</dbReference>
<dbReference type="PIRSF" id="PIRSF006181">
    <property type="entry name" value="EbsC_YbaK"/>
    <property type="match status" value="1"/>
</dbReference>
<dbReference type="EC" id="4.2.-.-" evidence="4"/>
<dbReference type="GO" id="GO:0006412">
    <property type="term" value="P:translation"/>
    <property type="evidence" value="ECO:0007669"/>
    <property type="project" value="UniProtKB-KW"/>
</dbReference>
<evidence type="ECO:0000259" key="5">
    <source>
        <dbReference type="Pfam" id="PF04073"/>
    </source>
</evidence>
<dbReference type="NCBIfam" id="TIGR00011">
    <property type="entry name" value="YbaK_EbsC"/>
    <property type="match status" value="1"/>
</dbReference>
<comment type="caution">
    <text evidence="6">The sequence shown here is derived from an EMBL/GenBank/DDBJ whole genome shotgun (WGS) entry which is preliminary data.</text>
</comment>
<dbReference type="PANTHER" id="PTHR30411">
    <property type="entry name" value="CYTOPLASMIC PROTEIN"/>
    <property type="match status" value="1"/>
</dbReference>
<evidence type="ECO:0000313" key="6">
    <source>
        <dbReference type="EMBL" id="PTI51902.1"/>
    </source>
</evidence>
<dbReference type="InterPro" id="IPR007214">
    <property type="entry name" value="YbaK/aa-tRNA-synth-assoc-dom"/>
</dbReference>
<keyword evidence="3 4" id="KW-0456">Lyase</keyword>
<dbReference type="SUPFAM" id="SSF55826">
    <property type="entry name" value="YbaK/ProRS associated domain"/>
    <property type="match status" value="1"/>
</dbReference>
<dbReference type="STRING" id="1194526.A284_09820"/>
<accession>A0A2T4Q270</accession>
<evidence type="ECO:0000256" key="4">
    <source>
        <dbReference type="PIRNR" id="PIRNR006181"/>
    </source>
</evidence>
<dbReference type="Proteomes" id="UP000240717">
    <property type="component" value="Unassembled WGS sequence"/>
</dbReference>
<comment type="similarity">
    <text evidence="1 4">Belongs to the prolyl-tRNA editing family. YbaK/EbsC subfamily.</text>
</comment>
<dbReference type="GO" id="GO:0016829">
    <property type="term" value="F:lyase activity"/>
    <property type="evidence" value="ECO:0007669"/>
    <property type="project" value="UniProtKB-KW"/>
</dbReference>
<evidence type="ECO:0000313" key="7">
    <source>
        <dbReference type="Proteomes" id="UP000240717"/>
    </source>
</evidence>
<evidence type="ECO:0000256" key="3">
    <source>
        <dbReference type="ARBA" id="ARBA00023239"/>
    </source>
</evidence>
<dbReference type="Gene3D" id="3.90.960.10">
    <property type="entry name" value="YbaK/aminoacyl-tRNA synthetase-associated domain"/>
    <property type="match status" value="1"/>
</dbReference>
<name>A0A2T4Q270_STAWA</name>
<feature type="domain" description="YbaK/aminoacyl-tRNA synthetase-associated" evidence="5">
    <location>
        <begin position="29"/>
        <end position="147"/>
    </location>
</feature>
<organism evidence="6 7">
    <name type="scientific">Staphylococcus warneri</name>
    <dbReference type="NCBI Taxonomy" id="1292"/>
    <lineage>
        <taxon>Bacteria</taxon>
        <taxon>Bacillati</taxon>
        <taxon>Bacillota</taxon>
        <taxon>Bacilli</taxon>
        <taxon>Bacillales</taxon>
        <taxon>Staphylococcaceae</taxon>
        <taxon>Staphylococcus</taxon>
    </lineage>
</organism>
<reference evidence="6 7" key="1">
    <citation type="journal article" date="2016" name="Front. Microbiol.">
        <title>Comprehensive Phylogenetic Analysis of Bovine Non-aureus Staphylococci Species Based on Whole-Genome Sequencing.</title>
        <authorList>
            <person name="Naushad S."/>
            <person name="Barkema H.W."/>
            <person name="Luby C."/>
            <person name="Condas L.A."/>
            <person name="Nobrega D.B."/>
            <person name="Carson D.A."/>
            <person name="De Buck J."/>
        </authorList>
    </citation>
    <scope>NUCLEOTIDE SEQUENCE [LARGE SCALE GENOMIC DNA]</scope>
    <source>
        <strain evidence="6 7">SNUC 2993</strain>
    </source>
</reference>
<dbReference type="RefSeq" id="WP_107532192.1">
    <property type="nucleotide sequence ID" value="NZ_JBJZOY010000002.1"/>
</dbReference>
<evidence type="ECO:0000256" key="1">
    <source>
        <dbReference type="ARBA" id="ARBA00009798"/>
    </source>
</evidence>
<dbReference type="AlphaFoldDB" id="A0A2T4Q270"/>
<keyword evidence="2 4" id="KW-0648">Protein biosynthesis</keyword>
<evidence type="ECO:0000256" key="2">
    <source>
        <dbReference type="ARBA" id="ARBA00022917"/>
    </source>
</evidence>
<dbReference type="Pfam" id="PF04073">
    <property type="entry name" value="tRNA_edit"/>
    <property type="match status" value="1"/>
</dbReference>
<gene>
    <name evidence="6" type="primary">ybaK</name>
    <name evidence="6" type="ORF">BU085_03420</name>
</gene>
<dbReference type="InterPro" id="IPR004369">
    <property type="entry name" value="Prolyl-tRNA_editing_YbaK/EbsC"/>
</dbReference>
<proteinExistence type="inferred from homology"/>
<dbReference type="InterPro" id="IPR036754">
    <property type="entry name" value="YbaK/aa-tRNA-synt-asso_dom_sf"/>
</dbReference>
<dbReference type="EMBL" id="PZEV01000007">
    <property type="protein sequence ID" value="PTI51902.1"/>
    <property type="molecule type" value="Genomic_DNA"/>
</dbReference>
<sequence length="160" mass="17771">MGKTKKTNAMRMLDRAKVAYQTNVFEVTEEHQTGEQIAALVHANVEDVYKTLVLENANHDHFVFVIPVNATLDMKKAAHEAGEKKLNLMPLDQLKQVTGYIRGGCSPIGMKHLFPTVIDQSALQREQIYISGGQRGMQIIIAVKDLVAMTNAKVTSVIHD</sequence>
<dbReference type="CDD" id="cd00002">
    <property type="entry name" value="YbaK_deacylase"/>
    <property type="match status" value="1"/>
</dbReference>
<protein>
    <recommendedName>
        <fullName evidence="4">Cys-tRNA(Pro)/Cys-tRNA(Cys) deacylase</fullName>
        <ecNumber evidence="4">4.2.-.-</ecNumber>
    </recommendedName>
</protein>
<dbReference type="GO" id="GO:0002161">
    <property type="term" value="F:aminoacyl-tRNA deacylase activity"/>
    <property type="evidence" value="ECO:0007669"/>
    <property type="project" value="InterPro"/>
</dbReference>